<evidence type="ECO:0000313" key="3">
    <source>
        <dbReference type="EMBL" id="KAK4507180.1"/>
    </source>
</evidence>
<dbReference type="PANTHER" id="PTHR33112">
    <property type="entry name" value="DOMAIN PROTEIN, PUTATIVE-RELATED"/>
    <property type="match status" value="1"/>
</dbReference>
<comment type="caution">
    <text evidence="3">The sequence shown here is derived from an EMBL/GenBank/DDBJ whole genome shotgun (WGS) entry which is preliminary data.</text>
</comment>
<feature type="transmembrane region" description="Helical" evidence="1">
    <location>
        <begin position="97"/>
        <end position="118"/>
    </location>
</feature>
<dbReference type="EMBL" id="JAXOVC010000001">
    <property type="protein sequence ID" value="KAK4507180.1"/>
    <property type="molecule type" value="Genomic_DNA"/>
</dbReference>
<keyword evidence="1" id="KW-0472">Membrane</keyword>
<feature type="domain" description="Heterokaryon incompatibility" evidence="2">
    <location>
        <begin position="543"/>
        <end position="702"/>
    </location>
</feature>
<dbReference type="InterPro" id="IPR010730">
    <property type="entry name" value="HET"/>
</dbReference>
<organism evidence="3 4">
    <name type="scientific">Zasmidium cellare</name>
    <name type="common">Wine cellar mold</name>
    <name type="synonym">Racodium cellare</name>
    <dbReference type="NCBI Taxonomy" id="395010"/>
    <lineage>
        <taxon>Eukaryota</taxon>
        <taxon>Fungi</taxon>
        <taxon>Dikarya</taxon>
        <taxon>Ascomycota</taxon>
        <taxon>Pezizomycotina</taxon>
        <taxon>Dothideomycetes</taxon>
        <taxon>Dothideomycetidae</taxon>
        <taxon>Mycosphaerellales</taxon>
        <taxon>Mycosphaerellaceae</taxon>
        <taxon>Zasmidium</taxon>
    </lineage>
</organism>
<sequence>MVGFSAIWLKRFASYGPSERVIVDTASSFENPSPIAFQGGFVAATPITFVAILAIYMLDVTTQMIAVPKQDTKWHLLRKTTDWWYGIENRALLRYKLYRMTLVLVEVGGAAALSFYLFRLYPKALFATGSPFAPFGPWMCYLLFCLAVLNLVNTAISILASSEWIAFRLYGKGVSVDLVQFHSVVERRTRLEQSYYSQLDPARSTTNESFVYAPPSTVLPGEHLKGNPDSTSSFPACDGVDHFVRCGCCVDANDMVPLSPSGRARPGASEAEDDTRHGRQIAAWAAHRELILRTRSECPLERLVDDEQDLFRQHHKLCQTCTYFSFNLERTIRSFGAWHSYWTDLSPRKYRLLEHAASPQDLVQSSVECHLCSIIWNALNAEQQQSLLRHDIRVVEEATASGREASSKQRDQLHLRRCIKIGVKSDIWLNVHYGGLRRPRAWLKLARGHSEHLVVQQLAGKEKAPAIALFWALRGGKYDTIPRKTGSELTIRLVREWLQGLAIDHRQESTWLPTRVLDVSGDDHGIIRVIGREEIDATSNPRYVALSHCWGSLEFATYDATTQNDFHRGFPVSALPRTFRDAIDFTRRLKVRYLWVDSLCILQGNAEDWNKEAPTMCRVYMSAYITLAAIPSWGAMEGIYREHEPLPFSRCLLDGNRLEKNNDKPGLMSFCARPFKVVEDADLARNEIGWSKWRTRGWTLQEALLSPRIVYLTSTSVVFEAKDVNGGQTVGERIIPEHLSGWLSSEDSRKKYEPTQDWQRTWWDWVGEFTHRQLTKSSDRAMAILGLAQYMSACTAFQTPQHCRYLAGLWESNMVAELLWYVRIGTSTRPETFRAPSWSWISVDGSIDNQSLLAKYNTGLEIEEVNAILPSPIDAAPPNAGIDARISPRLAEGSYIQVRGKLRSLTSRGDAGTFYYNHDASFNYQTLPELESNAVLGVMAHASGNRIGPRCYPLHMDGLEKTVGWYIPDTKDPVVEERKDVTSEEKEKAFEGSKQLHCLLINVEPEQQAKRQDFTQTWVKRGLALQAVQVEAPSGEVIPAYKRVGFFELIFQSTGVFAPMDGWNDWGKYPLRAKPITDPFHVFDNEDFQSIRIY</sequence>
<reference evidence="3 4" key="1">
    <citation type="journal article" date="2023" name="G3 (Bethesda)">
        <title>A chromosome-level genome assembly of Zasmidium syzygii isolated from banana leaves.</title>
        <authorList>
            <person name="van Westerhoven A.C."/>
            <person name="Mehrabi R."/>
            <person name="Talebi R."/>
            <person name="Steentjes M.B.F."/>
            <person name="Corcolon B."/>
            <person name="Chong P.A."/>
            <person name="Kema G.H.J."/>
            <person name="Seidl M.F."/>
        </authorList>
    </citation>
    <scope>NUCLEOTIDE SEQUENCE [LARGE SCALE GENOMIC DNA]</scope>
    <source>
        <strain evidence="3 4">P124</strain>
    </source>
</reference>
<accession>A0ABR0F1J1</accession>
<evidence type="ECO:0000256" key="1">
    <source>
        <dbReference type="SAM" id="Phobius"/>
    </source>
</evidence>
<keyword evidence="1" id="KW-1133">Transmembrane helix</keyword>
<name>A0ABR0F1J1_ZASCE</name>
<dbReference type="Proteomes" id="UP001305779">
    <property type="component" value="Unassembled WGS sequence"/>
</dbReference>
<protein>
    <recommendedName>
        <fullName evidence="2">Heterokaryon incompatibility domain-containing protein</fullName>
    </recommendedName>
</protein>
<proteinExistence type="predicted"/>
<dbReference type="Pfam" id="PF06985">
    <property type="entry name" value="HET"/>
    <property type="match status" value="1"/>
</dbReference>
<gene>
    <name evidence="3" type="ORF">PRZ48_000914</name>
</gene>
<evidence type="ECO:0000259" key="2">
    <source>
        <dbReference type="Pfam" id="PF06985"/>
    </source>
</evidence>
<keyword evidence="4" id="KW-1185">Reference proteome</keyword>
<dbReference type="PANTHER" id="PTHR33112:SF16">
    <property type="entry name" value="HETEROKARYON INCOMPATIBILITY DOMAIN-CONTAINING PROTEIN"/>
    <property type="match status" value="1"/>
</dbReference>
<keyword evidence="1" id="KW-0812">Transmembrane</keyword>
<feature type="transmembrane region" description="Helical" evidence="1">
    <location>
        <begin position="35"/>
        <end position="58"/>
    </location>
</feature>
<evidence type="ECO:0000313" key="4">
    <source>
        <dbReference type="Proteomes" id="UP001305779"/>
    </source>
</evidence>